<organism evidence="1 2">
    <name type="scientific">Streptomyces phaeoluteigriseus</name>
    <dbReference type="NCBI Taxonomy" id="114686"/>
    <lineage>
        <taxon>Bacteria</taxon>
        <taxon>Bacillati</taxon>
        <taxon>Actinomycetota</taxon>
        <taxon>Actinomycetes</taxon>
        <taxon>Kitasatosporales</taxon>
        <taxon>Streptomycetaceae</taxon>
        <taxon>Streptomyces</taxon>
        <taxon>Streptomyces aurantiacus group</taxon>
    </lineage>
</organism>
<evidence type="ECO:0000313" key="2">
    <source>
        <dbReference type="Proteomes" id="UP001056374"/>
    </source>
</evidence>
<dbReference type="Proteomes" id="UP001056374">
    <property type="component" value="Chromosome"/>
</dbReference>
<protein>
    <submittedName>
        <fullName evidence="1">Uncharacterized protein</fullName>
    </submittedName>
</protein>
<sequence>MEETAEGTKLWCGAAAVMAWLGGWRGRKAAAAGLAAVAVAQLVSNGV</sequence>
<reference evidence="1" key="1">
    <citation type="submission" date="2022-06" db="EMBL/GenBank/DDBJ databases">
        <title>Complete genome sequence of soil microorganisms Streptomyces sp. Qhu-M197 isolated from Alpine meadows habitats on the Tibetan Plateau.</title>
        <authorList>
            <person name="Zhang B."/>
            <person name="Xiang X."/>
            <person name="Fan J."/>
        </authorList>
    </citation>
    <scope>NUCLEOTIDE SEQUENCE</scope>
    <source>
        <strain evidence="1">Qhu-M197</strain>
    </source>
</reference>
<proteinExistence type="predicted"/>
<keyword evidence="2" id="KW-1185">Reference proteome</keyword>
<accession>A0ABY4ZAT4</accession>
<gene>
    <name evidence="1" type="ORF">NFX46_21705</name>
</gene>
<name>A0ABY4ZAT4_9ACTN</name>
<dbReference type="RefSeq" id="WP_252551373.1">
    <property type="nucleotide sequence ID" value="NZ_CP099468.1"/>
</dbReference>
<evidence type="ECO:0000313" key="1">
    <source>
        <dbReference type="EMBL" id="USQ86096.1"/>
    </source>
</evidence>
<dbReference type="EMBL" id="CP099468">
    <property type="protein sequence ID" value="USQ86096.1"/>
    <property type="molecule type" value="Genomic_DNA"/>
</dbReference>